<dbReference type="PANTHER" id="PTHR37423">
    <property type="entry name" value="SOLUBLE LYTIC MUREIN TRANSGLYCOSYLASE-RELATED"/>
    <property type="match status" value="1"/>
</dbReference>
<dbReference type="AlphaFoldDB" id="A0A1L3GDS9"/>
<dbReference type="SUPFAM" id="SSF53955">
    <property type="entry name" value="Lysozyme-like"/>
    <property type="match status" value="1"/>
</dbReference>
<dbReference type="Gene3D" id="1.10.530.10">
    <property type="match status" value="1"/>
</dbReference>
<dbReference type="OrthoDB" id="9781970at2"/>
<dbReference type="EMBL" id="CP015518">
    <property type="protein sequence ID" value="APG24100.1"/>
    <property type="molecule type" value="Genomic_DNA"/>
</dbReference>
<comment type="similarity">
    <text evidence="1">Belongs to the transglycosylase Slt family.</text>
</comment>
<sequence>MIANRETRYDERIKTAVLRHFSELLTDFGPFGWLWIRAQIWQESRFDPRAKSPAGAMGLMQLMPDTAAELDVTAPWDPAQNIDAGVRYLADQYRHMTEIPTFAERIRFALAAYNGGRGYVNFALVLARDAEGLPASFTRWRKLGSLPGQWQTWKNSAPYLDDPRCRPGGRRADARQMWGYVAKIEARYQHYLRTALSGQGQVLHAGH</sequence>
<evidence type="ECO:0000313" key="3">
    <source>
        <dbReference type="EMBL" id="APG24100.1"/>
    </source>
</evidence>
<dbReference type="PANTHER" id="PTHR37423:SF2">
    <property type="entry name" value="MEMBRANE-BOUND LYTIC MUREIN TRANSGLYCOSYLASE C"/>
    <property type="match status" value="1"/>
</dbReference>
<name>A0A1L3GDS9_SYNAC</name>
<keyword evidence="4" id="KW-1185">Reference proteome</keyword>
<dbReference type="Proteomes" id="UP000182264">
    <property type="component" value="Chromosome"/>
</dbReference>
<dbReference type="STRING" id="29542.A6070_11555"/>
<protein>
    <recommendedName>
        <fullName evidence="2">Transglycosylase SLT domain-containing protein</fullName>
    </recommendedName>
</protein>
<gene>
    <name evidence="3" type="ORF">A7E75_02930</name>
</gene>
<dbReference type="InterPro" id="IPR023346">
    <property type="entry name" value="Lysozyme-like_dom_sf"/>
</dbReference>
<reference evidence="3 4" key="1">
    <citation type="journal article" date="2017" name="Genome Announc.">
        <title>Complete Genome Sequences of Two Acetylene-Fermenting Pelobacter acetylenicus Strains.</title>
        <authorList>
            <person name="Sutton J.M."/>
            <person name="Baesman S.M."/>
            <person name="Fierst J.L."/>
            <person name="Poret-Peterson A.T."/>
            <person name="Oremland R.S."/>
            <person name="Dunlap D.S."/>
            <person name="Akob D.M."/>
        </authorList>
    </citation>
    <scope>NUCLEOTIDE SEQUENCE [LARGE SCALE GENOMIC DNA]</scope>
    <source>
        <strain evidence="3 4">DSM 3247</strain>
    </source>
</reference>
<evidence type="ECO:0000256" key="1">
    <source>
        <dbReference type="ARBA" id="ARBA00007734"/>
    </source>
</evidence>
<dbReference type="Pfam" id="PF01464">
    <property type="entry name" value="SLT"/>
    <property type="match status" value="1"/>
</dbReference>
<organism evidence="3 4">
    <name type="scientific">Syntrophotalea acetylenica</name>
    <name type="common">Pelobacter acetylenicus</name>
    <dbReference type="NCBI Taxonomy" id="29542"/>
    <lineage>
        <taxon>Bacteria</taxon>
        <taxon>Pseudomonadati</taxon>
        <taxon>Thermodesulfobacteriota</taxon>
        <taxon>Desulfuromonadia</taxon>
        <taxon>Desulfuromonadales</taxon>
        <taxon>Syntrophotaleaceae</taxon>
        <taxon>Syntrophotalea</taxon>
    </lineage>
</organism>
<evidence type="ECO:0000313" key="4">
    <source>
        <dbReference type="Proteomes" id="UP000182264"/>
    </source>
</evidence>
<dbReference type="InterPro" id="IPR008258">
    <property type="entry name" value="Transglycosylase_SLT_dom_1"/>
</dbReference>
<accession>A0A1L3GDS9</accession>
<feature type="domain" description="Transglycosylase SLT" evidence="2">
    <location>
        <begin position="37"/>
        <end position="124"/>
    </location>
</feature>
<proteinExistence type="inferred from homology"/>
<dbReference type="KEGG" id="pace:A6070_11555"/>
<evidence type="ECO:0000259" key="2">
    <source>
        <dbReference type="Pfam" id="PF01464"/>
    </source>
</evidence>
<dbReference type="RefSeq" id="WP_072285917.1">
    <property type="nucleotide sequence ID" value="NZ_CP015455.1"/>
</dbReference>